<keyword evidence="6" id="KW-0131">Cell cycle</keyword>
<keyword evidence="8" id="KW-1185">Reference proteome</keyword>
<name>A0ABN1IYE2_9CLOT</name>
<gene>
    <name evidence="7" type="ORF">GCM10008905_17130</name>
</gene>
<dbReference type="PANTHER" id="PTHR35794:SF2">
    <property type="entry name" value="CELL DIVISION PROTEIN DIVIVA"/>
    <property type="match status" value="1"/>
</dbReference>
<reference evidence="7 8" key="1">
    <citation type="journal article" date="2019" name="Int. J. Syst. Evol. Microbiol.">
        <title>The Global Catalogue of Microorganisms (GCM) 10K type strain sequencing project: providing services to taxonomists for standard genome sequencing and annotation.</title>
        <authorList>
            <consortium name="The Broad Institute Genomics Platform"/>
            <consortium name="The Broad Institute Genome Sequencing Center for Infectious Disease"/>
            <person name="Wu L."/>
            <person name="Ma J."/>
        </authorList>
    </citation>
    <scope>NUCLEOTIDE SEQUENCE [LARGE SCALE GENOMIC DNA]</scope>
    <source>
        <strain evidence="7 8">JCM 1405</strain>
    </source>
</reference>
<organism evidence="7 8">
    <name type="scientific">Clostridium malenominatum</name>
    <dbReference type="NCBI Taxonomy" id="1539"/>
    <lineage>
        <taxon>Bacteria</taxon>
        <taxon>Bacillati</taxon>
        <taxon>Bacillota</taxon>
        <taxon>Clostridia</taxon>
        <taxon>Eubacteriales</taxon>
        <taxon>Clostridiaceae</taxon>
        <taxon>Clostridium</taxon>
    </lineage>
</organism>
<dbReference type="Pfam" id="PF05103">
    <property type="entry name" value="DivIVA"/>
    <property type="match status" value="1"/>
</dbReference>
<dbReference type="NCBIfam" id="TIGR03544">
    <property type="entry name" value="DivI1A_domain"/>
    <property type="match status" value="1"/>
</dbReference>
<dbReference type="RefSeq" id="WP_343768820.1">
    <property type="nucleotide sequence ID" value="NZ_BAAACF010000001.1"/>
</dbReference>
<evidence type="ECO:0000256" key="5">
    <source>
        <dbReference type="ARBA" id="ARBA00023054"/>
    </source>
</evidence>
<dbReference type="EMBL" id="BAAACF010000001">
    <property type="protein sequence ID" value="GAA0723904.1"/>
    <property type="molecule type" value="Genomic_DNA"/>
</dbReference>
<evidence type="ECO:0000256" key="3">
    <source>
        <dbReference type="ARBA" id="ARBA00022490"/>
    </source>
</evidence>
<evidence type="ECO:0000313" key="8">
    <source>
        <dbReference type="Proteomes" id="UP001500339"/>
    </source>
</evidence>
<keyword evidence="5" id="KW-0175">Coiled coil</keyword>
<comment type="caution">
    <text evidence="7">The sequence shown here is derived from an EMBL/GenBank/DDBJ whole genome shotgun (WGS) entry which is preliminary data.</text>
</comment>
<dbReference type="Gene3D" id="6.10.250.660">
    <property type="match status" value="1"/>
</dbReference>
<proteinExistence type="inferred from homology"/>
<evidence type="ECO:0000313" key="7">
    <source>
        <dbReference type="EMBL" id="GAA0723904.1"/>
    </source>
</evidence>
<dbReference type="Proteomes" id="UP001500339">
    <property type="component" value="Unassembled WGS sequence"/>
</dbReference>
<dbReference type="InterPro" id="IPR019933">
    <property type="entry name" value="DivIVA_domain"/>
</dbReference>
<protein>
    <submittedName>
        <fullName evidence="7">DivIVA domain-containing protein</fullName>
    </submittedName>
</protein>
<dbReference type="PANTHER" id="PTHR35794">
    <property type="entry name" value="CELL DIVISION PROTEIN DIVIVA"/>
    <property type="match status" value="1"/>
</dbReference>
<evidence type="ECO:0000256" key="2">
    <source>
        <dbReference type="ARBA" id="ARBA00009008"/>
    </source>
</evidence>
<accession>A0ABN1IYE2</accession>
<comment type="similarity">
    <text evidence="2">Belongs to the DivIVA family.</text>
</comment>
<sequence>MKITAMDITSKEFKKGFRGYDMDEVDEFLEQIGESYEALYKENSSIKEKLSLMEENVNHYRKMEETIQNTLLLAQNAADQSRKSAQQESELIIKNANEASKRLLDKAHNDVIKINDEYEKLKNEFVMFKNKFKNFMQSQLEMFGDMEKDFAKKYAIGNPIDELMPKEKEIDTLKEYNTEEAIEDIRVNSMEEIKNFFVED</sequence>
<evidence type="ECO:0000256" key="6">
    <source>
        <dbReference type="ARBA" id="ARBA00023306"/>
    </source>
</evidence>
<keyword evidence="3" id="KW-0963">Cytoplasm</keyword>
<evidence type="ECO:0000256" key="4">
    <source>
        <dbReference type="ARBA" id="ARBA00022618"/>
    </source>
</evidence>
<keyword evidence="4" id="KW-0132">Cell division</keyword>
<dbReference type="InterPro" id="IPR007793">
    <property type="entry name" value="DivIVA_fam"/>
</dbReference>
<evidence type="ECO:0000256" key="1">
    <source>
        <dbReference type="ARBA" id="ARBA00004496"/>
    </source>
</evidence>
<comment type="subcellular location">
    <subcellularLocation>
        <location evidence="1">Cytoplasm</location>
    </subcellularLocation>
</comment>